<dbReference type="SUPFAM" id="SSF46689">
    <property type="entry name" value="Homeodomain-like"/>
    <property type="match status" value="1"/>
</dbReference>
<sequence>MPSNNRSFGTQISGNRQSNHEFTPEQRAAIVAELHAGKSQRTVASDYRTTQGTISKTKRRWDTEHSNASRARKGRPKKLTALQIIRINSHWRRKWRSKKRISLSEDDAKARLAHAQFWIHRLNDYIMTCFSDECIIQNAPNNPDGWVFRRP</sequence>
<dbReference type="EMBL" id="JAGMUV010000027">
    <property type="protein sequence ID" value="KAH7118377.1"/>
    <property type="molecule type" value="Genomic_DNA"/>
</dbReference>
<comment type="caution">
    <text evidence="2">The sequence shown here is derived from an EMBL/GenBank/DDBJ whole genome shotgun (WGS) entry which is preliminary data.</text>
</comment>
<feature type="compositionally biased region" description="Polar residues" evidence="1">
    <location>
        <begin position="41"/>
        <end position="55"/>
    </location>
</feature>
<proteinExistence type="predicted"/>
<organism evidence="2 3">
    <name type="scientific">Dactylonectria macrodidyma</name>
    <dbReference type="NCBI Taxonomy" id="307937"/>
    <lineage>
        <taxon>Eukaryota</taxon>
        <taxon>Fungi</taxon>
        <taxon>Dikarya</taxon>
        <taxon>Ascomycota</taxon>
        <taxon>Pezizomycotina</taxon>
        <taxon>Sordariomycetes</taxon>
        <taxon>Hypocreomycetidae</taxon>
        <taxon>Hypocreales</taxon>
        <taxon>Nectriaceae</taxon>
        <taxon>Dactylonectria</taxon>
    </lineage>
</organism>
<evidence type="ECO:0000313" key="2">
    <source>
        <dbReference type="EMBL" id="KAH7118377.1"/>
    </source>
</evidence>
<protein>
    <submittedName>
        <fullName evidence="2">Uncharacterized protein</fullName>
    </submittedName>
</protein>
<evidence type="ECO:0000256" key="1">
    <source>
        <dbReference type="SAM" id="MobiDB-lite"/>
    </source>
</evidence>
<dbReference type="AlphaFoldDB" id="A0A9P9DG90"/>
<feature type="region of interest" description="Disordered" evidence="1">
    <location>
        <begin position="1"/>
        <end position="21"/>
    </location>
</feature>
<keyword evidence="3" id="KW-1185">Reference proteome</keyword>
<evidence type="ECO:0000313" key="3">
    <source>
        <dbReference type="Proteomes" id="UP000738349"/>
    </source>
</evidence>
<feature type="region of interest" description="Disordered" evidence="1">
    <location>
        <begin position="41"/>
        <end position="77"/>
    </location>
</feature>
<dbReference type="Proteomes" id="UP000738349">
    <property type="component" value="Unassembled WGS sequence"/>
</dbReference>
<reference evidence="2" key="1">
    <citation type="journal article" date="2021" name="Nat. Commun.">
        <title>Genetic determinants of endophytism in the Arabidopsis root mycobiome.</title>
        <authorList>
            <person name="Mesny F."/>
            <person name="Miyauchi S."/>
            <person name="Thiergart T."/>
            <person name="Pickel B."/>
            <person name="Atanasova L."/>
            <person name="Karlsson M."/>
            <person name="Huettel B."/>
            <person name="Barry K.W."/>
            <person name="Haridas S."/>
            <person name="Chen C."/>
            <person name="Bauer D."/>
            <person name="Andreopoulos W."/>
            <person name="Pangilinan J."/>
            <person name="LaButti K."/>
            <person name="Riley R."/>
            <person name="Lipzen A."/>
            <person name="Clum A."/>
            <person name="Drula E."/>
            <person name="Henrissat B."/>
            <person name="Kohler A."/>
            <person name="Grigoriev I.V."/>
            <person name="Martin F.M."/>
            <person name="Hacquard S."/>
        </authorList>
    </citation>
    <scope>NUCLEOTIDE SEQUENCE</scope>
    <source>
        <strain evidence="2">MPI-CAGE-AT-0147</strain>
    </source>
</reference>
<dbReference type="OrthoDB" id="5150811at2759"/>
<gene>
    <name evidence="2" type="ORF">EDB81DRAFT_667870</name>
</gene>
<feature type="compositionally biased region" description="Polar residues" evidence="1">
    <location>
        <begin position="1"/>
        <end position="17"/>
    </location>
</feature>
<dbReference type="InterPro" id="IPR009057">
    <property type="entry name" value="Homeodomain-like_sf"/>
</dbReference>
<name>A0A9P9DG90_9HYPO</name>
<accession>A0A9P9DG90</accession>
<feature type="non-terminal residue" evidence="2">
    <location>
        <position position="1"/>
    </location>
</feature>